<evidence type="ECO:0000313" key="2">
    <source>
        <dbReference type="EMBL" id="KFD66244.1"/>
    </source>
</evidence>
<accession>A0A085LV61</accession>
<evidence type="ECO:0000313" key="1">
    <source>
        <dbReference type="EMBL" id="KFD48857.1"/>
    </source>
</evidence>
<dbReference type="Proteomes" id="UP000030764">
    <property type="component" value="Unassembled WGS sequence"/>
</dbReference>
<evidence type="ECO:0000313" key="3">
    <source>
        <dbReference type="Proteomes" id="UP000030764"/>
    </source>
</evidence>
<dbReference type="EMBL" id="KL363282">
    <property type="protein sequence ID" value="KFD48857.1"/>
    <property type="molecule type" value="Genomic_DNA"/>
</dbReference>
<sequence length="93" mass="10204">MDQGVDATQWRSGLVQTHALSTQFVSDPCALTERPSSVPLKHNTFVIQVDRSTFALCSGGWNRQIVSTPRGVGLRLTVASDGWYNEELDLVGQ</sequence>
<keyword evidence="3" id="KW-1185">Reference proteome</keyword>
<organism evidence="1 3">
    <name type="scientific">Trichuris suis</name>
    <name type="common">pig whipworm</name>
    <dbReference type="NCBI Taxonomy" id="68888"/>
    <lineage>
        <taxon>Eukaryota</taxon>
        <taxon>Metazoa</taxon>
        <taxon>Ecdysozoa</taxon>
        <taxon>Nematoda</taxon>
        <taxon>Enoplea</taxon>
        <taxon>Dorylaimia</taxon>
        <taxon>Trichinellida</taxon>
        <taxon>Trichuridae</taxon>
        <taxon>Trichuris</taxon>
    </lineage>
</organism>
<dbReference type="AlphaFoldDB" id="A0A085LV61"/>
<reference evidence="1 3" key="1">
    <citation type="journal article" date="2014" name="Nat. Genet.">
        <title>Genome and transcriptome of the porcine whipworm Trichuris suis.</title>
        <authorList>
            <person name="Jex A.R."/>
            <person name="Nejsum P."/>
            <person name="Schwarz E.M."/>
            <person name="Hu L."/>
            <person name="Young N.D."/>
            <person name="Hall R.S."/>
            <person name="Korhonen P.K."/>
            <person name="Liao S."/>
            <person name="Thamsborg S."/>
            <person name="Xia J."/>
            <person name="Xu P."/>
            <person name="Wang S."/>
            <person name="Scheerlinck J.P."/>
            <person name="Hofmann A."/>
            <person name="Sternberg P.W."/>
            <person name="Wang J."/>
            <person name="Gasser R.B."/>
        </authorList>
    </citation>
    <scope>NUCLEOTIDE SEQUENCE [LARGE SCALE GENOMIC DNA]</scope>
    <source>
        <strain evidence="2">DCEP-RM93F</strain>
        <strain evidence="1">DCEP-RM93M</strain>
    </source>
</reference>
<dbReference type="EMBL" id="KL367526">
    <property type="protein sequence ID" value="KFD66244.1"/>
    <property type="molecule type" value="Genomic_DNA"/>
</dbReference>
<dbReference type="Proteomes" id="UP000030758">
    <property type="component" value="Unassembled WGS sequence"/>
</dbReference>
<gene>
    <name evidence="1" type="ORF">M513_10220</name>
    <name evidence="2" type="ORF">M514_10220</name>
</gene>
<proteinExistence type="predicted"/>
<name>A0A085LV61_9BILA</name>
<protein>
    <submittedName>
        <fullName evidence="1">Uncharacterized protein</fullName>
    </submittedName>
</protein>